<sequence>MATKIDADAIRGVADNISKIMTEHKAAFEALKHHWPNAGKFSLAEWIERVVDDRRNAVVAHADHLTLTFEAMSAKLKAIADKFEKTDGDNAAAIKSLLAGLEAEISGKITTFDQKTENEQRNYSGNGTPDDGDGWNDNLTKEFRK</sequence>
<dbReference type="OrthoDB" id="3696103at2"/>
<dbReference type="AlphaFoldDB" id="M2Z232"/>
<dbReference type="RefSeq" id="WP_007032961.1">
    <property type="nucleotide sequence ID" value="NZ_AOHO01000068.1"/>
</dbReference>
<reference evidence="2 3" key="1">
    <citation type="journal article" date="2013" name="Genome Announc.">
        <title>Draft Genome Sequence of Amycolatopsis decaplanina Strain DSM 44594T.</title>
        <authorList>
            <person name="Kaur N."/>
            <person name="Kumar S."/>
            <person name="Bala M."/>
            <person name="Raghava G.P."/>
            <person name="Mayilraj S."/>
        </authorList>
    </citation>
    <scope>NUCLEOTIDE SEQUENCE [LARGE SCALE GENOMIC DNA]</scope>
    <source>
        <strain evidence="2 3">DSM 44594</strain>
    </source>
</reference>
<dbReference type="PATRIC" id="fig|1284240.4.peg.5217"/>
<organism evidence="2 3">
    <name type="scientific">Amycolatopsis decaplanina DSM 44594</name>
    <dbReference type="NCBI Taxonomy" id="1284240"/>
    <lineage>
        <taxon>Bacteria</taxon>
        <taxon>Bacillati</taxon>
        <taxon>Actinomycetota</taxon>
        <taxon>Actinomycetes</taxon>
        <taxon>Pseudonocardiales</taxon>
        <taxon>Pseudonocardiaceae</taxon>
        <taxon>Amycolatopsis</taxon>
    </lineage>
</organism>
<gene>
    <name evidence="2" type="ORF">H074_25682</name>
</gene>
<protein>
    <submittedName>
        <fullName evidence="2">Uncharacterized protein</fullName>
    </submittedName>
</protein>
<dbReference type="Proteomes" id="UP000054226">
    <property type="component" value="Unassembled WGS sequence"/>
</dbReference>
<evidence type="ECO:0000256" key="1">
    <source>
        <dbReference type="SAM" id="MobiDB-lite"/>
    </source>
</evidence>
<keyword evidence="3" id="KW-1185">Reference proteome</keyword>
<evidence type="ECO:0000313" key="2">
    <source>
        <dbReference type="EMBL" id="EME54963.1"/>
    </source>
</evidence>
<evidence type="ECO:0000313" key="3">
    <source>
        <dbReference type="Proteomes" id="UP000054226"/>
    </source>
</evidence>
<comment type="caution">
    <text evidence="2">The sequence shown here is derived from an EMBL/GenBank/DDBJ whole genome shotgun (WGS) entry which is preliminary data.</text>
</comment>
<proteinExistence type="predicted"/>
<dbReference type="EMBL" id="AOHO01000068">
    <property type="protein sequence ID" value="EME54963.1"/>
    <property type="molecule type" value="Genomic_DNA"/>
</dbReference>
<name>M2Z232_9PSEU</name>
<feature type="region of interest" description="Disordered" evidence="1">
    <location>
        <begin position="111"/>
        <end position="145"/>
    </location>
</feature>
<accession>M2Z232</accession>